<evidence type="ECO:0000256" key="2">
    <source>
        <dbReference type="ARBA" id="ARBA00022723"/>
    </source>
</evidence>
<keyword evidence="12" id="KW-1185">Reference proteome</keyword>
<dbReference type="Gene3D" id="3.40.1190.20">
    <property type="match status" value="1"/>
</dbReference>
<feature type="binding site" evidence="9">
    <location>
        <position position="274"/>
    </location>
    <ligand>
        <name>K(+)</name>
        <dbReference type="ChEBI" id="CHEBI:29103"/>
    </ligand>
</feature>
<keyword evidence="8 9" id="KW-0119">Carbohydrate metabolism</keyword>
<feature type="binding site" evidence="9">
    <location>
        <position position="277"/>
    </location>
    <ligand>
        <name>K(+)</name>
        <dbReference type="ChEBI" id="CHEBI:29103"/>
    </ligand>
</feature>
<comment type="cofactor">
    <cofactor evidence="9">
        <name>Mg(2+)</name>
        <dbReference type="ChEBI" id="CHEBI:18420"/>
    </cofactor>
    <text evidence="9">Requires a divalent cation, most likely magnesium in vivo, as an electrophilic catalyst to aid phosphoryl group transfer. It is the chelate of the metal and the nucleotide that is the actual substrate.</text>
</comment>
<keyword evidence="4 9" id="KW-0418">Kinase</keyword>
<accession>A0A926D7P2</accession>
<evidence type="ECO:0000256" key="1">
    <source>
        <dbReference type="ARBA" id="ARBA00022679"/>
    </source>
</evidence>
<keyword evidence="3 9" id="KW-0547">Nucleotide-binding</keyword>
<feature type="binding site" evidence="9">
    <location>
        <position position="283"/>
    </location>
    <ligand>
        <name>K(+)</name>
        <dbReference type="ChEBI" id="CHEBI:29103"/>
    </ligand>
</feature>
<comment type="activity regulation">
    <text evidence="9">Activated by a monovalent cation that binds near, but not in, the active site. The most likely occupant of the site in vivo is potassium. Ion binding induces a conformational change that may alter substrate affinity.</text>
</comment>
<comment type="caution">
    <text evidence="11">The sequence shown here is derived from an EMBL/GenBank/DDBJ whole genome shotgun (WGS) entry which is preliminary data.</text>
</comment>
<dbReference type="CDD" id="cd01174">
    <property type="entry name" value="ribokinase"/>
    <property type="match status" value="1"/>
</dbReference>
<feature type="binding site" evidence="9">
    <location>
        <position position="240"/>
    </location>
    <ligand>
        <name>K(+)</name>
        <dbReference type="ChEBI" id="CHEBI:29103"/>
    </ligand>
</feature>
<dbReference type="GO" id="GO:0005737">
    <property type="term" value="C:cytoplasm"/>
    <property type="evidence" value="ECO:0007669"/>
    <property type="project" value="UniProtKB-SubCell"/>
</dbReference>
<comment type="catalytic activity">
    <reaction evidence="9">
        <text>D-ribose + ATP = D-ribose 5-phosphate + ADP + H(+)</text>
        <dbReference type="Rhea" id="RHEA:13697"/>
        <dbReference type="ChEBI" id="CHEBI:15378"/>
        <dbReference type="ChEBI" id="CHEBI:30616"/>
        <dbReference type="ChEBI" id="CHEBI:47013"/>
        <dbReference type="ChEBI" id="CHEBI:78346"/>
        <dbReference type="ChEBI" id="CHEBI:456216"/>
        <dbReference type="EC" id="2.7.1.15"/>
    </reaction>
</comment>
<feature type="binding site" evidence="9">
    <location>
        <begin position="212"/>
        <end position="217"/>
    </location>
    <ligand>
        <name>ATP</name>
        <dbReference type="ChEBI" id="CHEBI:30616"/>
    </ligand>
</feature>
<feature type="binding site" evidence="9">
    <location>
        <position position="279"/>
    </location>
    <ligand>
        <name>K(+)</name>
        <dbReference type="ChEBI" id="CHEBI:29103"/>
    </ligand>
</feature>
<dbReference type="GO" id="GO:0004747">
    <property type="term" value="F:ribokinase activity"/>
    <property type="evidence" value="ECO:0007669"/>
    <property type="project" value="UniProtKB-UniRule"/>
</dbReference>
<evidence type="ECO:0000256" key="9">
    <source>
        <dbReference type="HAMAP-Rule" id="MF_01987"/>
    </source>
</evidence>
<gene>
    <name evidence="9" type="primary">rbsK</name>
    <name evidence="11" type="ORF">IAG03_02735</name>
</gene>
<feature type="binding site" evidence="9">
    <location>
        <begin position="38"/>
        <end position="42"/>
    </location>
    <ligand>
        <name>substrate</name>
    </ligand>
</feature>
<dbReference type="EC" id="2.7.1.15" evidence="9"/>
<dbReference type="GO" id="GO:0019303">
    <property type="term" value="P:D-ribose catabolic process"/>
    <property type="evidence" value="ECO:0007669"/>
    <property type="project" value="UniProtKB-UniRule"/>
</dbReference>
<dbReference type="Proteomes" id="UP000651482">
    <property type="component" value="Unassembled WGS sequence"/>
</dbReference>
<dbReference type="EMBL" id="JACRSN010000003">
    <property type="protein sequence ID" value="MBC8532933.1"/>
    <property type="molecule type" value="Genomic_DNA"/>
</dbReference>
<keyword evidence="6 9" id="KW-0460">Magnesium</keyword>
<protein>
    <recommendedName>
        <fullName evidence="9">Ribokinase</fullName>
        <shortName evidence="9">RK</shortName>
        <ecNumber evidence="9">2.7.1.15</ecNumber>
    </recommendedName>
</protein>
<comment type="caution">
    <text evidence="9">Lacks conserved residue(s) required for the propagation of feature annotation.</text>
</comment>
<dbReference type="PRINTS" id="PR00990">
    <property type="entry name" value="RIBOKINASE"/>
</dbReference>
<evidence type="ECO:0000313" key="11">
    <source>
        <dbReference type="EMBL" id="MBC8532933.1"/>
    </source>
</evidence>
<keyword evidence="1 9" id="KW-0808">Transferase</keyword>
<comment type="subunit">
    <text evidence="9">Homodimer.</text>
</comment>
<dbReference type="PANTHER" id="PTHR10584:SF166">
    <property type="entry name" value="RIBOKINASE"/>
    <property type="match status" value="1"/>
</dbReference>
<dbReference type="InterPro" id="IPR011611">
    <property type="entry name" value="PfkB_dom"/>
</dbReference>
<dbReference type="HAMAP" id="MF_01987">
    <property type="entry name" value="Ribokinase"/>
    <property type="match status" value="1"/>
</dbReference>
<dbReference type="RefSeq" id="WP_249318209.1">
    <property type="nucleotide sequence ID" value="NZ_JACRSN010000003.1"/>
</dbReference>
<feature type="binding site" evidence="9">
    <location>
        <position position="238"/>
    </location>
    <ligand>
        <name>K(+)</name>
        <dbReference type="ChEBI" id="CHEBI:29103"/>
    </ligand>
</feature>
<evidence type="ECO:0000256" key="3">
    <source>
        <dbReference type="ARBA" id="ARBA00022741"/>
    </source>
</evidence>
<feature type="binding site" evidence="9">
    <location>
        <begin position="243"/>
        <end position="244"/>
    </location>
    <ligand>
        <name>ATP</name>
        <dbReference type="ChEBI" id="CHEBI:30616"/>
    </ligand>
</feature>
<feature type="binding site" evidence="9">
    <location>
        <position position="244"/>
    </location>
    <ligand>
        <name>substrate</name>
    </ligand>
</feature>
<dbReference type="InterPro" id="IPR002139">
    <property type="entry name" value="Ribo/fructo_kinase"/>
</dbReference>
<evidence type="ECO:0000256" key="7">
    <source>
        <dbReference type="ARBA" id="ARBA00022958"/>
    </source>
</evidence>
<feature type="binding site" evidence="9">
    <location>
        <position position="137"/>
    </location>
    <ligand>
        <name>substrate</name>
    </ligand>
</feature>
<name>A0A926D7P2_9FIRM</name>
<feature type="binding site" evidence="9">
    <location>
        <begin position="10"/>
        <end position="12"/>
    </location>
    <ligand>
        <name>substrate</name>
    </ligand>
</feature>
<sequence>MKILNFGSLNIDYVYHVPHFLRPGETLSSTAREVFCGGKGLNQSIALARAGATVFHAGKIGAQDGEMLLEMLQQNGVETRFLARSAGASGHAMIQVDPEGGNCILLYGGANQEITQAFADKVLSQFEAGDVLLLQNEISALPYIMEKAHEIGMRIFLNPSPMNETISALPLAWVDTFLLNEIEAADLCGDGPDAVLLDRLTERYPDAAIVLTLGARGVRYGKGRLRLKHPIFSVPVVDTTAAGDTFTGYFIASVVSGHSPQEALQIASKASALAVGKKGAAPSIPYIAQVEAADLTEAGSWEE</sequence>
<dbReference type="Pfam" id="PF00294">
    <property type="entry name" value="PfkB"/>
    <property type="match status" value="1"/>
</dbReference>
<feature type="binding site" evidence="9">
    <location>
        <position position="180"/>
    </location>
    <ligand>
        <name>ATP</name>
        <dbReference type="ChEBI" id="CHEBI:30616"/>
    </ligand>
</feature>
<comment type="pathway">
    <text evidence="9">Carbohydrate metabolism; D-ribose degradation; D-ribose 5-phosphate from beta-D-ribopyranose: step 2/2.</text>
</comment>
<dbReference type="GO" id="GO:0005524">
    <property type="term" value="F:ATP binding"/>
    <property type="evidence" value="ECO:0007669"/>
    <property type="project" value="UniProtKB-UniRule"/>
</dbReference>
<dbReference type="SUPFAM" id="SSF53613">
    <property type="entry name" value="Ribokinase-like"/>
    <property type="match status" value="1"/>
</dbReference>
<comment type="subcellular location">
    <subcellularLocation>
        <location evidence="9">Cytoplasm</location>
    </subcellularLocation>
</comment>
<comment type="function">
    <text evidence="9">Catalyzes the phosphorylation of ribose at O-5 in a reaction requiring ATP and magnesium. The resulting D-ribose-5-phosphate can then be used either for sythesis of nucleotides, histidine, and tryptophan, or as a component of the pentose phosphate pathway.</text>
</comment>
<dbReference type="GO" id="GO:0046872">
    <property type="term" value="F:metal ion binding"/>
    <property type="evidence" value="ECO:0007669"/>
    <property type="project" value="UniProtKB-KW"/>
</dbReference>
<organism evidence="11 12">
    <name type="scientific">Yeguia hominis</name>
    <dbReference type="NCBI Taxonomy" id="2763662"/>
    <lineage>
        <taxon>Bacteria</taxon>
        <taxon>Bacillati</taxon>
        <taxon>Bacillota</taxon>
        <taxon>Clostridia</taxon>
        <taxon>Eubacteriales</taxon>
        <taxon>Yeguiaceae</taxon>
        <taxon>Yeguia</taxon>
    </lineage>
</organism>
<dbReference type="AlphaFoldDB" id="A0A926D7P2"/>
<dbReference type="InterPro" id="IPR029056">
    <property type="entry name" value="Ribokinase-like"/>
</dbReference>
<dbReference type="PANTHER" id="PTHR10584">
    <property type="entry name" value="SUGAR KINASE"/>
    <property type="match status" value="1"/>
</dbReference>
<comment type="similarity">
    <text evidence="9">Belongs to the carbohydrate kinase PfkB family. Ribokinase subfamily.</text>
</comment>
<proteinExistence type="inferred from homology"/>
<feature type="active site" description="Proton acceptor" evidence="9">
    <location>
        <position position="244"/>
    </location>
</feature>
<evidence type="ECO:0000256" key="8">
    <source>
        <dbReference type="ARBA" id="ARBA00023277"/>
    </source>
</evidence>
<keyword evidence="9" id="KW-0963">Cytoplasm</keyword>
<keyword evidence="2 9" id="KW-0479">Metal-binding</keyword>
<evidence type="ECO:0000313" key="12">
    <source>
        <dbReference type="Proteomes" id="UP000651482"/>
    </source>
</evidence>
<evidence type="ECO:0000256" key="5">
    <source>
        <dbReference type="ARBA" id="ARBA00022840"/>
    </source>
</evidence>
<reference evidence="11" key="1">
    <citation type="submission" date="2020-08" db="EMBL/GenBank/DDBJ databases">
        <title>Genome public.</title>
        <authorList>
            <person name="Liu C."/>
            <person name="Sun Q."/>
        </authorList>
    </citation>
    <scope>NUCLEOTIDE SEQUENCE</scope>
    <source>
        <strain evidence="11">NSJ-40</strain>
    </source>
</reference>
<evidence type="ECO:0000256" key="4">
    <source>
        <dbReference type="ARBA" id="ARBA00022777"/>
    </source>
</evidence>
<dbReference type="InterPro" id="IPR011877">
    <property type="entry name" value="Ribokinase"/>
</dbReference>
<keyword evidence="7 9" id="KW-0630">Potassium</keyword>
<evidence type="ECO:0000259" key="10">
    <source>
        <dbReference type="Pfam" id="PF00294"/>
    </source>
</evidence>
<feature type="domain" description="Carbohydrate kinase PfkB" evidence="10">
    <location>
        <begin position="3"/>
        <end position="285"/>
    </location>
</feature>
<evidence type="ECO:0000256" key="6">
    <source>
        <dbReference type="ARBA" id="ARBA00022842"/>
    </source>
</evidence>
<keyword evidence="5 9" id="KW-0067">ATP-binding</keyword>